<comment type="caution">
    <text evidence="11">The sequence shown here is derived from an EMBL/GenBank/DDBJ whole genome shotgun (WGS) entry which is preliminary data.</text>
</comment>
<dbReference type="PANTHER" id="PTHR48069:SF3">
    <property type="entry name" value="DIHYDROFOLATE REDUCTASE"/>
    <property type="match status" value="1"/>
</dbReference>
<dbReference type="Pfam" id="PF00186">
    <property type="entry name" value="DHFR_1"/>
    <property type="match status" value="1"/>
</dbReference>
<dbReference type="GO" id="GO:0005829">
    <property type="term" value="C:cytosol"/>
    <property type="evidence" value="ECO:0007669"/>
    <property type="project" value="TreeGrafter"/>
</dbReference>
<comment type="similarity">
    <text evidence="2 8 9">Belongs to the dihydrofolate reductase family.</text>
</comment>
<proteinExistence type="inferred from homology"/>
<evidence type="ECO:0000256" key="4">
    <source>
        <dbReference type="ARBA" id="ARBA00022563"/>
    </source>
</evidence>
<sequence>MLSLIVAVAENQVIGNGGQMPWHISEDLKYFKRTTQGHPVVMGRRTFESLGCRPLPNRTNVVVSRNTSLAMPKGVVTAASLEQALAPFQPTDEEVFIIGGGEIYRQAMPLADRLYLTRIAASPQGDTLFPTVNPDEWRLTWHEAHPATDHTPAFEFCNYLRIKR</sequence>
<reference evidence="11" key="2">
    <citation type="submission" date="2021-04" db="EMBL/GenBank/DDBJ databases">
        <authorList>
            <person name="Gilroy R."/>
        </authorList>
    </citation>
    <scope>NUCLEOTIDE SEQUENCE</scope>
    <source>
        <strain evidence="11">ChiBcec15-1070</strain>
    </source>
</reference>
<dbReference type="Gene3D" id="3.40.430.10">
    <property type="entry name" value="Dihydrofolate Reductase, subunit A"/>
    <property type="match status" value="1"/>
</dbReference>
<evidence type="ECO:0000259" key="10">
    <source>
        <dbReference type="PROSITE" id="PS51330"/>
    </source>
</evidence>
<keyword evidence="5 8" id="KW-0521">NADP</keyword>
<dbReference type="PROSITE" id="PS00075">
    <property type="entry name" value="DHFR_1"/>
    <property type="match status" value="1"/>
</dbReference>
<evidence type="ECO:0000256" key="9">
    <source>
        <dbReference type="RuleBase" id="RU004474"/>
    </source>
</evidence>
<dbReference type="GO" id="GO:0046452">
    <property type="term" value="P:dihydrofolate metabolic process"/>
    <property type="evidence" value="ECO:0007669"/>
    <property type="project" value="TreeGrafter"/>
</dbReference>
<dbReference type="InterPro" id="IPR017925">
    <property type="entry name" value="DHFR_CS"/>
</dbReference>
<dbReference type="PROSITE" id="PS51330">
    <property type="entry name" value="DHFR_2"/>
    <property type="match status" value="1"/>
</dbReference>
<comment type="pathway">
    <text evidence="1 8">Cofactor biosynthesis; tetrahydrofolate biosynthesis; 5,6,7,8-tetrahydrofolate from 7,8-dihydrofolate: step 1/1.</text>
</comment>
<dbReference type="SUPFAM" id="SSF53597">
    <property type="entry name" value="Dihydrofolate reductase-like"/>
    <property type="match status" value="1"/>
</dbReference>
<dbReference type="PANTHER" id="PTHR48069">
    <property type="entry name" value="DIHYDROFOLATE REDUCTASE"/>
    <property type="match status" value="1"/>
</dbReference>
<protein>
    <recommendedName>
        <fullName evidence="3 8">Dihydrofolate reductase</fullName>
        <ecNumber evidence="3 8">1.5.1.3</ecNumber>
    </recommendedName>
</protein>
<accession>A0A9D1TZ04</accession>
<dbReference type="Proteomes" id="UP000823926">
    <property type="component" value="Unassembled WGS sequence"/>
</dbReference>
<dbReference type="InterPro" id="IPR024072">
    <property type="entry name" value="DHFR-like_dom_sf"/>
</dbReference>
<comment type="function">
    <text evidence="7 8">Key enzyme in folate metabolism. Catalyzes an essential reaction for de novo glycine and purine synthesis, and for DNA precursor synthesis.</text>
</comment>
<dbReference type="EC" id="1.5.1.3" evidence="3 8"/>
<dbReference type="GO" id="GO:0046654">
    <property type="term" value="P:tetrahydrofolate biosynthetic process"/>
    <property type="evidence" value="ECO:0007669"/>
    <property type="project" value="InterPro"/>
</dbReference>
<dbReference type="InterPro" id="IPR012259">
    <property type="entry name" value="DHFR"/>
</dbReference>
<evidence type="ECO:0000256" key="3">
    <source>
        <dbReference type="ARBA" id="ARBA00012856"/>
    </source>
</evidence>
<reference evidence="11" key="1">
    <citation type="journal article" date="2021" name="PeerJ">
        <title>Extensive microbial diversity within the chicken gut microbiome revealed by metagenomics and culture.</title>
        <authorList>
            <person name="Gilroy R."/>
            <person name="Ravi A."/>
            <person name="Getino M."/>
            <person name="Pursley I."/>
            <person name="Horton D.L."/>
            <person name="Alikhan N.F."/>
            <person name="Baker D."/>
            <person name="Gharbi K."/>
            <person name="Hall N."/>
            <person name="Watson M."/>
            <person name="Adriaenssens E.M."/>
            <person name="Foster-Nyarko E."/>
            <person name="Jarju S."/>
            <person name="Secka A."/>
            <person name="Antonio M."/>
            <person name="Oren A."/>
            <person name="Chaudhuri R.R."/>
            <person name="La Ragione R."/>
            <person name="Hildebrand F."/>
            <person name="Pallen M.J."/>
        </authorList>
    </citation>
    <scope>NUCLEOTIDE SEQUENCE</scope>
    <source>
        <strain evidence="11">ChiBcec15-1070</strain>
    </source>
</reference>
<organism evidence="11 12">
    <name type="scientific">Candidatus Rikenella faecigallinarum</name>
    <dbReference type="NCBI Taxonomy" id="2838745"/>
    <lineage>
        <taxon>Bacteria</taxon>
        <taxon>Pseudomonadati</taxon>
        <taxon>Bacteroidota</taxon>
        <taxon>Bacteroidia</taxon>
        <taxon>Bacteroidales</taxon>
        <taxon>Rikenellaceae</taxon>
        <taxon>Rikenella</taxon>
    </lineage>
</organism>
<keyword evidence="6 8" id="KW-0560">Oxidoreductase</keyword>
<dbReference type="GO" id="GO:0046655">
    <property type="term" value="P:folic acid metabolic process"/>
    <property type="evidence" value="ECO:0007669"/>
    <property type="project" value="TreeGrafter"/>
</dbReference>
<dbReference type="FunFam" id="3.40.430.10:FF:000001">
    <property type="entry name" value="Dihydrofolate reductase"/>
    <property type="match status" value="1"/>
</dbReference>
<dbReference type="EMBL" id="DXHL01000032">
    <property type="protein sequence ID" value="HIW11240.1"/>
    <property type="molecule type" value="Genomic_DNA"/>
</dbReference>
<feature type="domain" description="DHFR" evidence="10">
    <location>
        <begin position="1"/>
        <end position="161"/>
    </location>
</feature>
<dbReference type="InterPro" id="IPR001796">
    <property type="entry name" value="DHFR_dom"/>
</dbReference>
<name>A0A9D1TZ04_9BACT</name>
<evidence type="ECO:0000313" key="12">
    <source>
        <dbReference type="Proteomes" id="UP000823926"/>
    </source>
</evidence>
<dbReference type="PIRSF" id="PIRSF000194">
    <property type="entry name" value="DHFR"/>
    <property type="match status" value="1"/>
</dbReference>
<evidence type="ECO:0000256" key="1">
    <source>
        <dbReference type="ARBA" id="ARBA00004903"/>
    </source>
</evidence>
<dbReference type="GO" id="GO:0006730">
    <property type="term" value="P:one-carbon metabolic process"/>
    <property type="evidence" value="ECO:0007669"/>
    <property type="project" value="UniProtKB-KW"/>
</dbReference>
<evidence type="ECO:0000256" key="5">
    <source>
        <dbReference type="ARBA" id="ARBA00022857"/>
    </source>
</evidence>
<evidence type="ECO:0000256" key="8">
    <source>
        <dbReference type="PIRNR" id="PIRNR000194"/>
    </source>
</evidence>
<evidence type="ECO:0000256" key="7">
    <source>
        <dbReference type="ARBA" id="ARBA00025067"/>
    </source>
</evidence>
<evidence type="ECO:0000256" key="6">
    <source>
        <dbReference type="ARBA" id="ARBA00023002"/>
    </source>
</evidence>
<dbReference type="PRINTS" id="PR00070">
    <property type="entry name" value="DHFR"/>
</dbReference>
<evidence type="ECO:0000313" key="11">
    <source>
        <dbReference type="EMBL" id="HIW11240.1"/>
    </source>
</evidence>
<evidence type="ECO:0000256" key="2">
    <source>
        <dbReference type="ARBA" id="ARBA00009539"/>
    </source>
</evidence>
<gene>
    <name evidence="11" type="ORF">H9888_07075</name>
</gene>
<dbReference type="CDD" id="cd00209">
    <property type="entry name" value="DHFR"/>
    <property type="match status" value="1"/>
</dbReference>
<dbReference type="AlphaFoldDB" id="A0A9D1TZ04"/>
<keyword evidence="4 8" id="KW-0554">One-carbon metabolism</keyword>
<dbReference type="GO" id="GO:0004146">
    <property type="term" value="F:dihydrofolate reductase activity"/>
    <property type="evidence" value="ECO:0007669"/>
    <property type="project" value="UniProtKB-EC"/>
</dbReference>
<comment type="catalytic activity">
    <reaction evidence="8">
        <text>(6S)-5,6,7,8-tetrahydrofolate + NADP(+) = 7,8-dihydrofolate + NADPH + H(+)</text>
        <dbReference type="Rhea" id="RHEA:15009"/>
        <dbReference type="ChEBI" id="CHEBI:15378"/>
        <dbReference type="ChEBI" id="CHEBI:57451"/>
        <dbReference type="ChEBI" id="CHEBI:57453"/>
        <dbReference type="ChEBI" id="CHEBI:57783"/>
        <dbReference type="ChEBI" id="CHEBI:58349"/>
        <dbReference type="EC" id="1.5.1.3"/>
    </reaction>
</comment>
<dbReference type="GO" id="GO:0070401">
    <property type="term" value="F:NADP+ binding"/>
    <property type="evidence" value="ECO:0007669"/>
    <property type="project" value="UniProtKB-ARBA"/>
</dbReference>